<dbReference type="AlphaFoldDB" id="A0AAN7K5W4"/>
<comment type="caution">
    <text evidence="1">The sequence shown here is derived from an EMBL/GenBank/DDBJ whole genome shotgun (WGS) entry which is preliminary data.</text>
</comment>
<dbReference type="Proteomes" id="UP001345219">
    <property type="component" value="Chromosome 5"/>
</dbReference>
<evidence type="ECO:0000313" key="2">
    <source>
        <dbReference type="Proteomes" id="UP001345219"/>
    </source>
</evidence>
<gene>
    <name evidence="1" type="ORF">SAY87_006113</name>
</gene>
<sequence>MKLEAVEVKLHDLRSNTATLGKEAAASMAVVETQQQRFTLQMLITLMISEWQRMEAPSDASFSNSMTSCPPYEETNDVYVSHLSNESTVKICYILGEAIQDFLGGQIGK</sequence>
<dbReference type="EMBL" id="JAXIOK010000010">
    <property type="protein sequence ID" value="KAK4761220.1"/>
    <property type="molecule type" value="Genomic_DNA"/>
</dbReference>
<accession>A0AAN7K5W4</accession>
<protein>
    <submittedName>
        <fullName evidence="1">Uncharacterized protein</fullName>
    </submittedName>
</protein>
<proteinExistence type="predicted"/>
<evidence type="ECO:0000313" key="1">
    <source>
        <dbReference type="EMBL" id="KAK4761220.1"/>
    </source>
</evidence>
<reference evidence="1 2" key="1">
    <citation type="journal article" date="2023" name="Hortic Res">
        <title>Pangenome of water caltrop reveals structural variations and asymmetric subgenome divergence after allopolyploidization.</title>
        <authorList>
            <person name="Zhang X."/>
            <person name="Chen Y."/>
            <person name="Wang L."/>
            <person name="Yuan Y."/>
            <person name="Fang M."/>
            <person name="Shi L."/>
            <person name="Lu R."/>
            <person name="Comes H.P."/>
            <person name="Ma Y."/>
            <person name="Chen Y."/>
            <person name="Huang G."/>
            <person name="Zhou Y."/>
            <person name="Zheng Z."/>
            <person name="Qiu Y."/>
        </authorList>
    </citation>
    <scope>NUCLEOTIDE SEQUENCE [LARGE SCALE GENOMIC DNA]</scope>
    <source>
        <tissue evidence="1">Roots</tissue>
    </source>
</reference>
<keyword evidence="2" id="KW-1185">Reference proteome</keyword>
<organism evidence="1 2">
    <name type="scientific">Trapa incisa</name>
    <dbReference type="NCBI Taxonomy" id="236973"/>
    <lineage>
        <taxon>Eukaryota</taxon>
        <taxon>Viridiplantae</taxon>
        <taxon>Streptophyta</taxon>
        <taxon>Embryophyta</taxon>
        <taxon>Tracheophyta</taxon>
        <taxon>Spermatophyta</taxon>
        <taxon>Magnoliopsida</taxon>
        <taxon>eudicotyledons</taxon>
        <taxon>Gunneridae</taxon>
        <taxon>Pentapetalae</taxon>
        <taxon>rosids</taxon>
        <taxon>malvids</taxon>
        <taxon>Myrtales</taxon>
        <taxon>Lythraceae</taxon>
        <taxon>Trapa</taxon>
    </lineage>
</organism>
<name>A0AAN7K5W4_9MYRT</name>